<keyword evidence="2" id="KW-1185">Reference proteome</keyword>
<dbReference type="EMBL" id="AGNL01022564">
    <property type="protein sequence ID" value="EJK59653.1"/>
    <property type="molecule type" value="Genomic_DNA"/>
</dbReference>
<dbReference type="eggNOG" id="ENOG502RXBB">
    <property type="taxonomic scope" value="Eukaryota"/>
</dbReference>
<accession>K0S0T5</accession>
<name>K0S0T5_THAOC</name>
<reference evidence="1 2" key="1">
    <citation type="journal article" date="2012" name="Genome Biol.">
        <title>Genome and low-iron response of an oceanic diatom adapted to chronic iron limitation.</title>
        <authorList>
            <person name="Lommer M."/>
            <person name="Specht M."/>
            <person name="Roy A.S."/>
            <person name="Kraemer L."/>
            <person name="Andreson R."/>
            <person name="Gutowska M.A."/>
            <person name="Wolf J."/>
            <person name="Bergner S.V."/>
            <person name="Schilhabel M.B."/>
            <person name="Klostermeier U.C."/>
            <person name="Beiko R.G."/>
            <person name="Rosenstiel P."/>
            <person name="Hippler M."/>
            <person name="Laroche J."/>
        </authorList>
    </citation>
    <scope>NUCLEOTIDE SEQUENCE [LARGE SCALE GENOMIC DNA]</scope>
    <source>
        <strain evidence="1 2">CCMP1005</strain>
    </source>
</reference>
<organism evidence="1 2">
    <name type="scientific">Thalassiosira oceanica</name>
    <name type="common">Marine diatom</name>
    <dbReference type="NCBI Taxonomy" id="159749"/>
    <lineage>
        <taxon>Eukaryota</taxon>
        <taxon>Sar</taxon>
        <taxon>Stramenopiles</taxon>
        <taxon>Ochrophyta</taxon>
        <taxon>Bacillariophyta</taxon>
        <taxon>Coscinodiscophyceae</taxon>
        <taxon>Thalassiosirophycidae</taxon>
        <taxon>Thalassiosirales</taxon>
        <taxon>Thalassiosiraceae</taxon>
        <taxon>Thalassiosira</taxon>
    </lineage>
</organism>
<evidence type="ECO:0000313" key="1">
    <source>
        <dbReference type="EMBL" id="EJK59653.1"/>
    </source>
</evidence>
<dbReference type="AlphaFoldDB" id="K0S0T5"/>
<evidence type="ECO:0000313" key="2">
    <source>
        <dbReference type="Proteomes" id="UP000266841"/>
    </source>
</evidence>
<proteinExistence type="predicted"/>
<dbReference type="OrthoDB" id="10263082at2759"/>
<comment type="caution">
    <text evidence="1">The sequence shown here is derived from an EMBL/GenBank/DDBJ whole genome shotgun (WGS) entry which is preliminary data.</text>
</comment>
<dbReference type="Proteomes" id="UP000266841">
    <property type="component" value="Unassembled WGS sequence"/>
</dbReference>
<protein>
    <submittedName>
        <fullName evidence="1">Uncharacterized protein</fullName>
    </submittedName>
</protein>
<dbReference type="OMA" id="GERMFIT"/>
<sequence length="711" mass="77039">MANPSHARALAKAANGNLGIGSTTQLIPEANDASRVEYEFVVDGMSGDTRFPHGDLKALFTTGELNMCDNEFHGDSYTGVPDGMGAYLVDDSTLRVVVQSESYGPVTRYETWPYPTNKDSGLATFTGSHVQYTDFDRLGLSNFMHHDGPASDIVKGFGQVATTYYNLAGDRVGPRNGEDATPSGAHYSNTDADGNWAYENFPTKADWNMQSLCSSHLEEKHQWGRGIGFEDDIYITNEEWNSYAPGSSFVGISMHAMDLANAVDYAVGSVTVSGWEKIVELNPAHTDYVILSLSGYNGAYSNGDGEIVGRNAEYSKPDGTDYVSPNNICPARIYIGMKGKMEDGSDAPADDFLARNGLRYGKVYGYAIDMSESGPTEGLFRDAFHKSRNNGAKVEGKFVPIDWQWDGTVKNFRHDGAWEFQLPVPGFDDLTWWNSGSLTESGSKTEHNSPDTREGMTAFIQGSTAGYFGHYYVNGITEALDAAMASGDDFPASLDSDYYVYQGENDITGQIDLGGAGLYAQDPENNYCPSPVAEGEQINDATFNCDKPGSVKSTFEDIDGLEVVAASEGLFVVIQEDSGSDVGERMFISSVLEHEDDGEELTYYFMAMSGGVINTRMMAGVGIPATASEESGGHEFSGVIDLSGMLKKDSSNFSISAGDGHAKRQAELEVPIEDKLIVIGLQAHNYHSGVVEAFEADRGGQVLLYKPDFSE</sequence>
<gene>
    <name evidence="1" type="ORF">THAOC_20090</name>
</gene>